<dbReference type="Gene3D" id="1.10.10.10">
    <property type="entry name" value="Winged helix-like DNA-binding domain superfamily/Winged helix DNA-binding domain"/>
    <property type="match status" value="1"/>
</dbReference>
<gene>
    <name evidence="2" type="ORF">FWK35_00031376</name>
</gene>
<dbReference type="InterPro" id="IPR036388">
    <property type="entry name" value="WH-like_DNA-bd_sf"/>
</dbReference>
<sequence length="190" mass="22218">MRIVDISSAQKEKIRPEISYESHTRLIRAMAVAGYIYEHINKHSCEHEPMPWLPEIIDYLREDISCIFKEIDQWESHVMTNVTYAYFKSKDEEQALLMTGNDIGFTKWDNELKEALLRAPITFRQYKIFDAIHRMTIGWGKDFDRITDMQISRMTGIERVNVNKAKSEMIKLGLLLMQGSKIGVNQDVQS</sequence>
<reference evidence="2 3" key="1">
    <citation type="submission" date="2019-08" db="EMBL/GenBank/DDBJ databases">
        <title>Whole genome of Aphis craccivora.</title>
        <authorList>
            <person name="Voronova N.V."/>
            <person name="Shulinski R.S."/>
            <person name="Bandarenka Y.V."/>
            <person name="Zhorov D.G."/>
            <person name="Warner D."/>
        </authorList>
    </citation>
    <scope>NUCLEOTIDE SEQUENCE [LARGE SCALE GENOMIC DNA]</scope>
    <source>
        <strain evidence="2">180601</strain>
        <tissue evidence="2">Whole Body</tissue>
    </source>
</reference>
<evidence type="ECO:0000259" key="1">
    <source>
        <dbReference type="Pfam" id="PF04492"/>
    </source>
</evidence>
<dbReference type="NCBIfam" id="TIGR01610">
    <property type="entry name" value="phage_O_Nterm"/>
    <property type="match status" value="1"/>
</dbReference>
<evidence type="ECO:0000313" key="3">
    <source>
        <dbReference type="Proteomes" id="UP000478052"/>
    </source>
</evidence>
<accession>A0A6G0VNY7</accession>
<keyword evidence="3" id="KW-1185">Reference proteome</keyword>
<name>A0A6G0VNY7_APHCR</name>
<dbReference type="Pfam" id="PF25738">
    <property type="entry name" value="Derepression"/>
    <property type="match status" value="1"/>
</dbReference>
<proteinExistence type="predicted"/>
<dbReference type="InterPro" id="IPR006497">
    <property type="entry name" value="Phage_lambda_VrpO_N"/>
</dbReference>
<dbReference type="EMBL" id="VUJU01013784">
    <property type="protein sequence ID" value="KAF0703691.1"/>
    <property type="molecule type" value="Genomic_DNA"/>
</dbReference>
<dbReference type="GO" id="GO:0006260">
    <property type="term" value="P:DNA replication"/>
    <property type="evidence" value="ECO:0007669"/>
    <property type="project" value="InterPro"/>
</dbReference>
<organism evidence="2 3">
    <name type="scientific">Aphis craccivora</name>
    <name type="common">Cowpea aphid</name>
    <dbReference type="NCBI Taxonomy" id="307492"/>
    <lineage>
        <taxon>Eukaryota</taxon>
        <taxon>Metazoa</taxon>
        <taxon>Ecdysozoa</taxon>
        <taxon>Arthropoda</taxon>
        <taxon>Hexapoda</taxon>
        <taxon>Insecta</taxon>
        <taxon>Pterygota</taxon>
        <taxon>Neoptera</taxon>
        <taxon>Paraneoptera</taxon>
        <taxon>Hemiptera</taxon>
        <taxon>Sternorrhyncha</taxon>
        <taxon>Aphidomorpha</taxon>
        <taxon>Aphidoidea</taxon>
        <taxon>Aphididae</taxon>
        <taxon>Aphidini</taxon>
        <taxon>Aphis</taxon>
        <taxon>Aphis</taxon>
    </lineage>
</organism>
<protein>
    <submittedName>
        <fullName evidence="2">Phage rep O domain-containing protein</fullName>
    </submittedName>
</protein>
<dbReference type="Proteomes" id="UP000478052">
    <property type="component" value="Unassembled WGS sequence"/>
</dbReference>
<evidence type="ECO:0000313" key="2">
    <source>
        <dbReference type="EMBL" id="KAF0703691.1"/>
    </source>
</evidence>
<dbReference type="Pfam" id="PF04492">
    <property type="entry name" value="Phage_rep_O"/>
    <property type="match status" value="1"/>
</dbReference>
<comment type="caution">
    <text evidence="2">The sequence shown here is derived from an EMBL/GenBank/DDBJ whole genome shotgun (WGS) entry which is preliminary data.</text>
</comment>
<dbReference type="AlphaFoldDB" id="A0A6G0VNY7"/>
<dbReference type="InterPro" id="IPR057872">
    <property type="entry name" value="Derepression"/>
</dbReference>
<feature type="domain" description="Bacteriophage lambda Replication protein O N-terminal" evidence="1">
    <location>
        <begin position="102"/>
        <end position="189"/>
    </location>
</feature>